<dbReference type="Gene3D" id="2.60.120.620">
    <property type="entry name" value="q2cbj1_9rhob like domain"/>
    <property type="match status" value="1"/>
</dbReference>
<dbReference type="OrthoDB" id="12155at10239"/>
<accession>E3SIJ4</accession>
<protein>
    <recommendedName>
        <fullName evidence="3">Phytanoyl-CoA-dioxygenase</fullName>
    </recommendedName>
</protein>
<dbReference type="EMBL" id="GU071094">
    <property type="protein sequence ID" value="ADO97163.1"/>
    <property type="molecule type" value="Genomic_DNA"/>
</dbReference>
<dbReference type="KEGG" id="vg:10327441"/>
<evidence type="ECO:0008006" key="3">
    <source>
        <dbReference type="Google" id="ProtNLM"/>
    </source>
</evidence>
<reference evidence="1 2" key="1">
    <citation type="journal article" date="2010" name="Environ. Microbiol.">
        <title>Genomic analysis of oceanic cyanobacterial myoviruses compared with T4-like myoviruses from diverse hosts and environments.</title>
        <authorList>
            <person name="Sullivan M.B."/>
            <person name="Huang K.H."/>
            <person name="Ignacio-Espinoza J.C."/>
            <person name="Berlin A.M."/>
            <person name="Kelly L."/>
            <person name="Weigele P.R."/>
            <person name="DeFrancesco A.S."/>
            <person name="Kern S.E."/>
            <person name="Thompson L.R."/>
            <person name="Young S."/>
            <person name="Yandava C."/>
            <person name="Fu R."/>
            <person name="Krastins B."/>
            <person name="Chase M."/>
            <person name="Sarracino D."/>
            <person name="Osburne M.S."/>
            <person name="Henn M.R."/>
            <person name="Chisholm S.W."/>
        </authorList>
    </citation>
    <scope>NUCLEOTIDE SEQUENCE [LARGE SCALE GENOMIC DNA]</scope>
    <source>
        <strain evidence="1">6501-1</strain>
    </source>
</reference>
<name>E3SIJ4_9CAUD</name>
<dbReference type="RefSeq" id="YP_004323078.1">
    <property type="nucleotide sequence ID" value="NC_015282.1"/>
</dbReference>
<keyword evidence="2" id="KW-1185">Reference proteome</keyword>
<dbReference type="GeneID" id="10327441"/>
<organism evidence="1 2">
    <name type="scientific">Synechococcus phage S-SM1</name>
    <dbReference type="NCBI Taxonomy" id="444859"/>
    <lineage>
        <taxon>Viruses</taxon>
        <taxon>Duplodnaviria</taxon>
        <taxon>Heunggongvirae</taxon>
        <taxon>Uroviricota</taxon>
        <taxon>Caudoviricetes</taxon>
        <taxon>Pantevenvirales</taxon>
        <taxon>Kyanoviridae</taxon>
        <taxon>Thetisvirus</taxon>
        <taxon>Thetisvirus ssm1</taxon>
    </lineage>
</organism>
<proteinExistence type="predicted"/>
<gene>
    <name evidence="1" type="ORF">SSM1_187</name>
</gene>
<evidence type="ECO:0000313" key="2">
    <source>
        <dbReference type="Proteomes" id="UP000006523"/>
    </source>
</evidence>
<dbReference type="InterPro" id="IPR012668">
    <property type="entry name" value="CHP02466"/>
</dbReference>
<evidence type="ECO:0000313" key="1">
    <source>
        <dbReference type="EMBL" id="ADO97163.1"/>
    </source>
</evidence>
<sequence>MNFVNMFSVPLFHVKVDRWDSKKEELLSLIGNMEYRQDQGECVPTDYFESRTKNNIHVRRILDRQIEMFLNHYKLDGRLTSSWFERSGKHHYHQPHNHGMTGYSGVLYVEYDPGLHAPTHFISPFPNFIDGEAIHQAPFVTEGDLLLFPSSILHYTHPNKSEKNRTVLSFNLELNSRED</sequence>
<dbReference type="Pfam" id="PF13759">
    <property type="entry name" value="2OG-FeII_Oxy_5"/>
    <property type="match status" value="1"/>
</dbReference>
<dbReference type="SUPFAM" id="SSF51197">
    <property type="entry name" value="Clavaminate synthase-like"/>
    <property type="match status" value="1"/>
</dbReference>
<dbReference type="Proteomes" id="UP000006523">
    <property type="component" value="Segment"/>
</dbReference>